<reference evidence="1 2" key="1">
    <citation type="submission" date="2023-06" db="EMBL/GenBank/DDBJ databases">
        <title>Sporosarcina sp. nov., isolated from Korean traditional fermented seafood 'Jeotgal'.</title>
        <authorList>
            <person name="Yang A.I."/>
            <person name="Shin N.-R."/>
        </authorList>
    </citation>
    <scope>NUCLEOTIDE SEQUENCE [LARGE SCALE GENOMIC DNA]</scope>
    <source>
        <strain evidence="1 2">KCTC43456</strain>
    </source>
</reference>
<dbReference type="EMBL" id="JAUBDJ010000011">
    <property type="protein sequence ID" value="MDW0118221.1"/>
    <property type="molecule type" value="Genomic_DNA"/>
</dbReference>
<protein>
    <submittedName>
        <fullName evidence="1">Uncharacterized protein</fullName>
    </submittedName>
</protein>
<dbReference type="RefSeq" id="WP_317941151.1">
    <property type="nucleotide sequence ID" value="NZ_JAUBDJ010000011.1"/>
</dbReference>
<proteinExistence type="predicted"/>
<evidence type="ECO:0000313" key="2">
    <source>
        <dbReference type="Proteomes" id="UP001271648"/>
    </source>
</evidence>
<sequence>MERSLPPTFKRLSPTLGQLPPTWPTLPPLRTNWVVFHGGFYANPPIFQAG</sequence>
<name>A0AAW9AEZ8_9BACL</name>
<gene>
    <name evidence="1" type="ORF">QTL97_14910</name>
</gene>
<dbReference type="AlphaFoldDB" id="A0AAW9AEZ8"/>
<evidence type="ECO:0000313" key="1">
    <source>
        <dbReference type="EMBL" id="MDW0118221.1"/>
    </source>
</evidence>
<accession>A0AAW9AEZ8</accession>
<comment type="caution">
    <text evidence="1">The sequence shown here is derived from an EMBL/GenBank/DDBJ whole genome shotgun (WGS) entry which is preliminary data.</text>
</comment>
<keyword evidence="2" id="KW-1185">Reference proteome</keyword>
<organism evidence="1 2">
    <name type="scientific">Sporosarcina thermotolerans</name>
    <dbReference type="NCBI Taxonomy" id="633404"/>
    <lineage>
        <taxon>Bacteria</taxon>
        <taxon>Bacillati</taxon>
        <taxon>Bacillota</taxon>
        <taxon>Bacilli</taxon>
        <taxon>Bacillales</taxon>
        <taxon>Caryophanaceae</taxon>
        <taxon>Sporosarcina</taxon>
    </lineage>
</organism>
<dbReference type="Proteomes" id="UP001271648">
    <property type="component" value="Unassembled WGS sequence"/>
</dbReference>